<feature type="chain" id="PRO_5011539874" evidence="2">
    <location>
        <begin position="28"/>
        <end position="166"/>
    </location>
</feature>
<protein>
    <submittedName>
        <fullName evidence="4">Lipopolysaccharide export system protein LptA</fullName>
    </submittedName>
</protein>
<sequence>MLLLRSLLLFIACMSLPALSLAQGAFAFGTVRADPLLPVEVTADTLSVNQSNGSADFLGNVLIIQGAMRLSADTVHVVYKVDDTNQQTGIESLQAKGNVILVNGPDAAEAQQANYSIDTGTIVLNGDVLLTQGASTLTSNQLVVNLTSGTAEMSGRVKTILVPGKN</sequence>
<dbReference type="RefSeq" id="WP_090220220.1">
    <property type="nucleotide sequence ID" value="NZ_FMWG01000010.1"/>
</dbReference>
<dbReference type="OrthoDB" id="9811926at2"/>
<dbReference type="EMBL" id="FMWG01000010">
    <property type="protein sequence ID" value="SCZ70074.1"/>
    <property type="molecule type" value="Genomic_DNA"/>
</dbReference>
<organism evidence="4 5">
    <name type="scientific">Epibacterium ulvae</name>
    <dbReference type="NCBI Taxonomy" id="1156985"/>
    <lineage>
        <taxon>Bacteria</taxon>
        <taxon>Pseudomonadati</taxon>
        <taxon>Pseudomonadota</taxon>
        <taxon>Alphaproteobacteria</taxon>
        <taxon>Rhodobacterales</taxon>
        <taxon>Roseobacteraceae</taxon>
        <taxon>Epibacterium</taxon>
    </lineage>
</organism>
<keyword evidence="5" id="KW-1185">Reference proteome</keyword>
<dbReference type="InterPro" id="IPR052037">
    <property type="entry name" value="LPS_export_LptA"/>
</dbReference>
<reference evidence="4 5" key="1">
    <citation type="submission" date="2016-10" db="EMBL/GenBank/DDBJ databases">
        <authorList>
            <person name="de Groot N.N."/>
        </authorList>
    </citation>
    <scope>NUCLEOTIDE SEQUENCE [LARGE SCALE GENOMIC DNA]</scope>
    <source>
        <strain evidence="4 5">U95</strain>
    </source>
</reference>
<dbReference type="GO" id="GO:0015920">
    <property type="term" value="P:lipopolysaccharide transport"/>
    <property type="evidence" value="ECO:0007669"/>
    <property type="project" value="TreeGrafter"/>
</dbReference>
<proteinExistence type="predicted"/>
<dbReference type="Proteomes" id="UP000198767">
    <property type="component" value="Unassembled WGS sequence"/>
</dbReference>
<feature type="signal peptide" evidence="2">
    <location>
        <begin position="1"/>
        <end position="27"/>
    </location>
</feature>
<name>A0A1G5R7L9_9RHOB</name>
<dbReference type="InterPro" id="IPR005653">
    <property type="entry name" value="OstA-like_N"/>
</dbReference>
<dbReference type="Gene3D" id="2.60.450.10">
    <property type="entry name" value="Lipopolysaccharide (LPS) transport protein A like domain"/>
    <property type="match status" value="1"/>
</dbReference>
<dbReference type="PANTHER" id="PTHR36504:SF1">
    <property type="entry name" value="LIPOPOLYSACCHARIDE EXPORT SYSTEM PROTEIN LPTA"/>
    <property type="match status" value="1"/>
</dbReference>
<evidence type="ECO:0000256" key="2">
    <source>
        <dbReference type="SAM" id="SignalP"/>
    </source>
</evidence>
<evidence type="ECO:0000256" key="1">
    <source>
        <dbReference type="ARBA" id="ARBA00022729"/>
    </source>
</evidence>
<dbReference type="STRING" id="1156985.SAMN04488118_11026"/>
<dbReference type="GO" id="GO:0017089">
    <property type="term" value="F:glycolipid transfer activity"/>
    <property type="evidence" value="ECO:0007669"/>
    <property type="project" value="TreeGrafter"/>
</dbReference>
<dbReference type="GO" id="GO:0030288">
    <property type="term" value="C:outer membrane-bounded periplasmic space"/>
    <property type="evidence" value="ECO:0007669"/>
    <property type="project" value="TreeGrafter"/>
</dbReference>
<dbReference type="GO" id="GO:0009279">
    <property type="term" value="C:cell outer membrane"/>
    <property type="evidence" value="ECO:0007669"/>
    <property type="project" value="TreeGrafter"/>
</dbReference>
<dbReference type="PANTHER" id="PTHR36504">
    <property type="entry name" value="LIPOPOLYSACCHARIDE EXPORT SYSTEM PROTEIN LPTA"/>
    <property type="match status" value="1"/>
</dbReference>
<dbReference type="AlphaFoldDB" id="A0A1G5R7L9"/>
<feature type="domain" description="Organic solvent tolerance-like N-terminal" evidence="3">
    <location>
        <begin position="40"/>
        <end position="149"/>
    </location>
</feature>
<gene>
    <name evidence="4" type="ORF">SAMN04488118_11026</name>
</gene>
<evidence type="ECO:0000259" key="3">
    <source>
        <dbReference type="Pfam" id="PF03968"/>
    </source>
</evidence>
<evidence type="ECO:0000313" key="4">
    <source>
        <dbReference type="EMBL" id="SCZ70074.1"/>
    </source>
</evidence>
<keyword evidence="1 2" id="KW-0732">Signal</keyword>
<evidence type="ECO:0000313" key="5">
    <source>
        <dbReference type="Proteomes" id="UP000198767"/>
    </source>
</evidence>
<accession>A0A1G5R7L9</accession>
<dbReference type="Pfam" id="PF03968">
    <property type="entry name" value="LptD_N"/>
    <property type="match status" value="1"/>
</dbReference>